<gene>
    <name evidence="1" type="ORF">GCM10010981_32320</name>
</gene>
<evidence type="ECO:0000313" key="2">
    <source>
        <dbReference type="Proteomes" id="UP000620046"/>
    </source>
</evidence>
<proteinExistence type="predicted"/>
<dbReference type="Proteomes" id="UP000620046">
    <property type="component" value="Unassembled WGS sequence"/>
</dbReference>
<organism evidence="1 2">
    <name type="scientific">Dyella nitratireducens</name>
    <dbReference type="NCBI Taxonomy" id="1849580"/>
    <lineage>
        <taxon>Bacteria</taxon>
        <taxon>Pseudomonadati</taxon>
        <taxon>Pseudomonadota</taxon>
        <taxon>Gammaproteobacteria</taxon>
        <taxon>Lysobacterales</taxon>
        <taxon>Rhodanobacteraceae</taxon>
        <taxon>Dyella</taxon>
    </lineage>
</organism>
<evidence type="ECO:0000313" key="1">
    <source>
        <dbReference type="EMBL" id="GGA40647.1"/>
    </source>
</evidence>
<sequence>MILFLDTEFADSDGDELVSLAPVSQDARHVFYAERNPLPVDATPFVQQHVDPLLSGGNNAMDDQTLMR</sequence>
<name>A0ABQ1GBT5_9GAMM</name>
<dbReference type="InterPro" id="IPR036397">
    <property type="entry name" value="RNaseH_sf"/>
</dbReference>
<keyword evidence="2" id="KW-1185">Reference proteome</keyword>
<reference evidence="2" key="1">
    <citation type="journal article" date="2019" name="Int. J. Syst. Evol. Microbiol.">
        <title>The Global Catalogue of Microorganisms (GCM) 10K type strain sequencing project: providing services to taxonomists for standard genome sequencing and annotation.</title>
        <authorList>
            <consortium name="The Broad Institute Genomics Platform"/>
            <consortium name="The Broad Institute Genome Sequencing Center for Infectious Disease"/>
            <person name="Wu L."/>
            <person name="Ma J."/>
        </authorList>
    </citation>
    <scope>NUCLEOTIDE SEQUENCE [LARGE SCALE GENOMIC DNA]</scope>
    <source>
        <strain evidence="2">CGMCC 1.15439</strain>
    </source>
</reference>
<dbReference type="Gene3D" id="3.30.420.10">
    <property type="entry name" value="Ribonuclease H-like superfamily/Ribonuclease H"/>
    <property type="match status" value="1"/>
</dbReference>
<accession>A0ABQ1GBT5</accession>
<protein>
    <submittedName>
        <fullName evidence="1">Uncharacterized protein</fullName>
    </submittedName>
</protein>
<dbReference type="EMBL" id="BMJA01000002">
    <property type="protein sequence ID" value="GGA40647.1"/>
    <property type="molecule type" value="Genomic_DNA"/>
</dbReference>
<comment type="caution">
    <text evidence="1">The sequence shown here is derived from an EMBL/GenBank/DDBJ whole genome shotgun (WGS) entry which is preliminary data.</text>
</comment>